<dbReference type="AlphaFoldDB" id="I4C5J3"/>
<dbReference type="Gene3D" id="3.30.1120.10">
    <property type="match status" value="1"/>
</dbReference>
<dbReference type="Gene3D" id="3.40.720.10">
    <property type="entry name" value="Alkaline Phosphatase, subunit A"/>
    <property type="match status" value="1"/>
</dbReference>
<keyword evidence="3" id="KW-1185">Reference proteome</keyword>
<feature type="domain" description="Sulfatase N-terminal" evidence="1">
    <location>
        <begin position="12"/>
        <end position="371"/>
    </location>
</feature>
<dbReference type="PANTHER" id="PTHR43751">
    <property type="entry name" value="SULFATASE"/>
    <property type="match status" value="1"/>
</dbReference>
<evidence type="ECO:0000313" key="2">
    <source>
        <dbReference type="EMBL" id="AFM24834.1"/>
    </source>
</evidence>
<gene>
    <name evidence="2" type="ordered locus">Desti_2136</name>
</gene>
<organism evidence="2 3">
    <name type="scientific">Desulfomonile tiedjei (strain ATCC 49306 / DSM 6799 / DCB-1)</name>
    <dbReference type="NCBI Taxonomy" id="706587"/>
    <lineage>
        <taxon>Bacteria</taxon>
        <taxon>Pseudomonadati</taxon>
        <taxon>Thermodesulfobacteriota</taxon>
        <taxon>Desulfomonilia</taxon>
        <taxon>Desulfomonilales</taxon>
        <taxon>Desulfomonilaceae</taxon>
        <taxon>Desulfomonile</taxon>
    </lineage>
</organism>
<dbReference type="RefSeq" id="WP_014809977.1">
    <property type="nucleotide sequence ID" value="NC_018025.1"/>
</dbReference>
<reference evidence="3" key="1">
    <citation type="submission" date="2012-06" db="EMBL/GenBank/DDBJ databases">
        <title>Complete sequence of chromosome of Desulfomonile tiedjei DSM 6799.</title>
        <authorList>
            <person name="Lucas S."/>
            <person name="Copeland A."/>
            <person name="Lapidus A."/>
            <person name="Glavina del Rio T."/>
            <person name="Dalin E."/>
            <person name="Tice H."/>
            <person name="Bruce D."/>
            <person name="Goodwin L."/>
            <person name="Pitluck S."/>
            <person name="Peters L."/>
            <person name="Ovchinnikova G."/>
            <person name="Zeytun A."/>
            <person name="Lu M."/>
            <person name="Kyrpides N."/>
            <person name="Mavromatis K."/>
            <person name="Ivanova N."/>
            <person name="Brettin T."/>
            <person name="Detter J.C."/>
            <person name="Han C."/>
            <person name="Larimer F."/>
            <person name="Land M."/>
            <person name="Hauser L."/>
            <person name="Markowitz V."/>
            <person name="Cheng J.-F."/>
            <person name="Hugenholtz P."/>
            <person name="Woyke T."/>
            <person name="Wu D."/>
            <person name="Spring S."/>
            <person name="Schroeder M."/>
            <person name="Brambilla E."/>
            <person name="Klenk H.-P."/>
            <person name="Eisen J.A."/>
        </authorList>
    </citation>
    <scope>NUCLEOTIDE SEQUENCE [LARGE SCALE GENOMIC DNA]</scope>
    <source>
        <strain evidence="3">ATCC 49306 / DSM 6799 / DCB-1</strain>
    </source>
</reference>
<dbReference type="CDD" id="cd16148">
    <property type="entry name" value="sulfatase_like"/>
    <property type="match status" value="1"/>
</dbReference>
<dbReference type="HOGENOM" id="CLU_006332_14_0_7"/>
<dbReference type="InterPro" id="IPR052701">
    <property type="entry name" value="GAG_Ulvan_Degrading_Sulfatases"/>
</dbReference>
<protein>
    <submittedName>
        <fullName evidence="2">Arylsulfatase A family protein</fullName>
    </submittedName>
</protein>
<dbReference type="OrthoDB" id="5500422at2"/>
<dbReference type="InterPro" id="IPR017850">
    <property type="entry name" value="Alkaline_phosphatase_core_sf"/>
</dbReference>
<dbReference type="EMBL" id="CP003360">
    <property type="protein sequence ID" value="AFM24834.1"/>
    <property type="molecule type" value="Genomic_DNA"/>
</dbReference>
<name>I4C5J3_DESTA</name>
<dbReference type="PANTHER" id="PTHR43751:SF3">
    <property type="entry name" value="SULFATASE N-TERMINAL DOMAIN-CONTAINING PROTEIN"/>
    <property type="match status" value="1"/>
</dbReference>
<dbReference type="STRING" id="706587.Desti_2136"/>
<dbReference type="SUPFAM" id="SSF53649">
    <property type="entry name" value="Alkaline phosphatase-like"/>
    <property type="match status" value="1"/>
</dbReference>
<dbReference type="Pfam" id="PF00884">
    <property type="entry name" value="Sulfatase"/>
    <property type="match status" value="1"/>
</dbReference>
<dbReference type="InterPro" id="IPR000917">
    <property type="entry name" value="Sulfatase_N"/>
</dbReference>
<dbReference type="PATRIC" id="fig|706587.4.peg.2458"/>
<accession>I4C5J3</accession>
<dbReference type="KEGG" id="dti:Desti_2136"/>
<dbReference type="Proteomes" id="UP000006055">
    <property type="component" value="Chromosome"/>
</dbReference>
<evidence type="ECO:0000313" key="3">
    <source>
        <dbReference type="Proteomes" id="UP000006055"/>
    </source>
</evidence>
<sequence length="528" mass="60539">MPEDAPTKKAIRNAIFVMLDTLPFNYLGCYGNDWISTPNLDRFARKGILFENAYSEGLPTIPVRRSLLTGRFTLPFGGWKPLGLEDTTITDILWGRNVQTALIYDSPPLRLPKYGYSRGFDYVKFCSGHELDHETFYHEPLDPCMKPESYISPTMLYDENGNLRDQMSSALLREIECYLKIRQHWRSDADNYIAVVAREAEKWLRFERNPKRPFFLWIDSFDPHEPWDPPSVWDPDLKCPYDPDYEGNPLVLAPWSDVKGRITERECQHVRALTAEKITVVDKWIGKLLDQIQQMGLMEDTLIVICSDHGQPMGEGEHGHGIMRKSRPWPYEELVHIPLMMQVPGVKGGRRIRSFVQNTDIMPTILDALGYLDEEALREAGHEGIRTFGTMDIQGSSLLPIAYGEKDRVRDYAIAGYYGMSWSLITDDYTYIHWLKDQESLSISEMHKVFYDDALGGGNAGKQSAKVEVKEEMWTCTPGAEVVLPAKDELYDRNSDPFQLNNIIEDKPEIGKELLQQLKAIIGELRTS</sequence>
<evidence type="ECO:0000259" key="1">
    <source>
        <dbReference type="Pfam" id="PF00884"/>
    </source>
</evidence>
<proteinExistence type="predicted"/>
<dbReference type="eggNOG" id="COG3119">
    <property type="taxonomic scope" value="Bacteria"/>
</dbReference>